<reference evidence="3" key="1">
    <citation type="submission" date="2019-09" db="EMBL/GenBank/DDBJ databases">
        <title>Characterisation of the sponge microbiome using genome-centric metagenomics.</title>
        <authorList>
            <person name="Engelberts J.P."/>
            <person name="Robbins S.J."/>
            <person name="De Goeij J.M."/>
            <person name="Aranda M."/>
            <person name="Bell S.C."/>
            <person name="Webster N.S."/>
        </authorList>
    </citation>
    <scope>NUCLEOTIDE SEQUENCE</scope>
    <source>
        <strain evidence="3">SB0664_bin_27</strain>
    </source>
</reference>
<gene>
    <name evidence="3" type="ORF">F4Y42_03660</name>
</gene>
<keyword evidence="3" id="KW-0808">Transferase</keyword>
<dbReference type="PANTHER" id="PTHR45947">
    <property type="entry name" value="SULFOQUINOVOSYL TRANSFERASE SQD2"/>
    <property type="match status" value="1"/>
</dbReference>
<feature type="domain" description="Glycosyl transferase family 1" evidence="1">
    <location>
        <begin position="195"/>
        <end position="349"/>
    </location>
</feature>
<evidence type="ECO:0000313" key="3">
    <source>
        <dbReference type="EMBL" id="MXY92526.1"/>
    </source>
</evidence>
<dbReference type="Pfam" id="PF13439">
    <property type="entry name" value="Glyco_transf_4"/>
    <property type="match status" value="1"/>
</dbReference>
<evidence type="ECO:0000259" key="2">
    <source>
        <dbReference type="Pfam" id="PF13439"/>
    </source>
</evidence>
<proteinExistence type="predicted"/>
<sequence length="374" mass="41410">MKVLLLYKDYYPVLGGIENHISLLARGLRQKGVDASVLVTNTGKDTSRQAIDGVPVIKTGRQAHFLSTPISLPFFAELRRQLADVDLVHLHAPYPPAEFAQLLLGRSKPAVITYHSDIVRQRRTGKFYAPILRKVLQRAALVAVSSPAYIESSPFLQDIRKKCRVVHFGIELERFAETGQVRDDAQRLRTQYIDLPLLLFIGRLRHYKGVDVLIRAMHRIRAKLLIVGTGPMQEAWQSLAQAEDLAGKVFFLGDASERECLAARYAADLFVLPSTNRAEALGIVQLEAMACGMPVVCTELGTGTSYVNRNGVTGLVVAPNDPQALAAAINKLLVSPALRAKMGSEGRRRVREEFSYQSMIDATISFYQEALNAD</sequence>
<dbReference type="GO" id="GO:0016757">
    <property type="term" value="F:glycosyltransferase activity"/>
    <property type="evidence" value="ECO:0007669"/>
    <property type="project" value="InterPro"/>
</dbReference>
<dbReference type="InterPro" id="IPR028098">
    <property type="entry name" value="Glyco_trans_4-like_N"/>
</dbReference>
<dbReference type="Pfam" id="PF00534">
    <property type="entry name" value="Glycos_transf_1"/>
    <property type="match status" value="1"/>
</dbReference>
<dbReference type="InterPro" id="IPR001296">
    <property type="entry name" value="Glyco_trans_1"/>
</dbReference>
<name>A0A6B0YNC2_9CHLR</name>
<dbReference type="PANTHER" id="PTHR45947:SF3">
    <property type="entry name" value="SULFOQUINOVOSYL TRANSFERASE SQD2"/>
    <property type="match status" value="1"/>
</dbReference>
<organism evidence="3">
    <name type="scientific">Caldilineaceae bacterium SB0664_bin_27</name>
    <dbReference type="NCBI Taxonomy" id="2605260"/>
    <lineage>
        <taxon>Bacteria</taxon>
        <taxon>Bacillati</taxon>
        <taxon>Chloroflexota</taxon>
        <taxon>Caldilineae</taxon>
        <taxon>Caldilineales</taxon>
        <taxon>Caldilineaceae</taxon>
    </lineage>
</organism>
<dbReference type="InterPro" id="IPR050194">
    <property type="entry name" value="Glycosyltransferase_grp1"/>
</dbReference>
<dbReference type="AlphaFoldDB" id="A0A6B0YNC2"/>
<evidence type="ECO:0000259" key="1">
    <source>
        <dbReference type="Pfam" id="PF00534"/>
    </source>
</evidence>
<comment type="caution">
    <text evidence="3">The sequence shown here is derived from an EMBL/GenBank/DDBJ whole genome shotgun (WGS) entry which is preliminary data.</text>
</comment>
<accession>A0A6B0YNC2</accession>
<protein>
    <submittedName>
        <fullName evidence="3">Glycosyltransferase</fullName>
    </submittedName>
</protein>
<feature type="domain" description="Glycosyltransferase subfamily 4-like N-terminal" evidence="2">
    <location>
        <begin position="15"/>
        <end position="174"/>
    </location>
</feature>
<dbReference type="Gene3D" id="3.40.50.2000">
    <property type="entry name" value="Glycogen Phosphorylase B"/>
    <property type="match status" value="2"/>
</dbReference>
<dbReference type="SUPFAM" id="SSF53756">
    <property type="entry name" value="UDP-Glycosyltransferase/glycogen phosphorylase"/>
    <property type="match status" value="1"/>
</dbReference>
<dbReference type="EMBL" id="VXRG01000035">
    <property type="protein sequence ID" value="MXY92526.1"/>
    <property type="molecule type" value="Genomic_DNA"/>
</dbReference>